<proteinExistence type="predicted"/>
<organism evidence="1 2">
    <name type="scientific">Halobacterium jilantaiense</name>
    <dbReference type="NCBI Taxonomy" id="355548"/>
    <lineage>
        <taxon>Archaea</taxon>
        <taxon>Methanobacteriati</taxon>
        <taxon>Methanobacteriota</taxon>
        <taxon>Stenosarchaea group</taxon>
        <taxon>Halobacteria</taxon>
        <taxon>Halobacteriales</taxon>
        <taxon>Halobacteriaceae</taxon>
        <taxon>Halobacterium</taxon>
    </lineage>
</organism>
<protein>
    <submittedName>
        <fullName evidence="1">Uncharacterized protein</fullName>
    </submittedName>
</protein>
<name>A0A1I0NU27_9EURY</name>
<accession>A0A1I0NU27</accession>
<dbReference type="EMBL" id="FOJA01000001">
    <property type="protein sequence ID" value="SEW05185.1"/>
    <property type="molecule type" value="Genomic_DNA"/>
</dbReference>
<evidence type="ECO:0000313" key="2">
    <source>
        <dbReference type="Proteomes" id="UP000198518"/>
    </source>
</evidence>
<reference evidence="1 2" key="1">
    <citation type="submission" date="2016-10" db="EMBL/GenBank/DDBJ databases">
        <authorList>
            <person name="de Groot N.N."/>
        </authorList>
    </citation>
    <scope>NUCLEOTIDE SEQUENCE [LARGE SCALE GENOMIC DNA]</scope>
    <source>
        <strain evidence="1 2">CGMCC 1.5337</strain>
    </source>
</reference>
<evidence type="ECO:0000313" key="1">
    <source>
        <dbReference type="EMBL" id="SEW05185.1"/>
    </source>
</evidence>
<dbReference type="Pfam" id="PF24366">
    <property type="entry name" value="DUF7522"/>
    <property type="match status" value="1"/>
</dbReference>
<gene>
    <name evidence="1" type="ORF">SAMN04487945_1151</name>
</gene>
<dbReference type="AlphaFoldDB" id="A0A1I0NU27"/>
<keyword evidence="2" id="KW-1185">Reference proteome</keyword>
<dbReference type="RefSeq" id="WP_245708140.1">
    <property type="nucleotide sequence ID" value="NZ_FOJA01000001.1"/>
</dbReference>
<sequence length="122" mass="13477">MVDVSDSVTADLRAEAGDALRVVATYDPDGYDLVYCRDDVTERTADRAPAIHDDLVLQGVGREHLESLFEAGDLHCSVHRFDDLTAFHFLASEYTGLFVSVDNDADVRLASFADACREHVDK</sequence>
<dbReference type="STRING" id="355548.SAMN04487945_1151"/>
<dbReference type="Proteomes" id="UP000198518">
    <property type="component" value="Unassembled WGS sequence"/>
</dbReference>
<dbReference type="InterPro" id="IPR055944">
    <property type="entry name" value="DUF7522"/>
</dbReference>